<evidence type="ECO:0000256" key="3">
    <source>
        <dbReference type="ARBA" id="ARBA00022670"/>
    </source>
</evidence>
<sequence>MAPATLSPRRAVPASIARPEYVDRPAPTPYDGPEVKDADTIARMRVAGRLAAQAREEVGRHVVPGVTTDELDRIGHEFLCDHGAYPSTLGYRGFPKSLCSSVNEVICHGIPDSRVVEDGDIVNIDITAYLDGVHGDTNATFLAGDVDEESRLLVERTRESLDRAIRAVKPGRRLNVIGRVIESYAARFGYGVVREFTGHGIGTSFHSGLIVPHYDDPEHDTLIEPGMTFTIEPMLNLGTHEWEMWDDDWTVVTKDLRRSAQFEHTLLVTATGAEVLTTP</sequence>
<dbReference type="AlphaFoldDB" id="A0A1G6W903"/>
<keyword evidence="3 6" id="KW-0645">Protease</keyword>
<feature type="binding site" evidence="6">
    <location>
        <position position="232"/>
    </location>
    <ligand>
        <name>a divalent metal cation</name>
        <dbReference type="ChEBI" id="CHEBI:60240"/>
        <label>2</label>
        <note>catalytic</note>
    </ligand>
</feature>
<evidence type="ECO:0000256" key="8">
    <source>
        <dbReference type="SAM" id="MobiDB-lite"/>
    </source>
</evidence>
<keyword evidence="5 6" id="KW-0378">Hydrolase</keyword>
<dbReference type="GO" id="GO:0070006">
    <property type="term" value="F:metalloaminopeptidase activity"/>
    <property type="evidence" value="ECO:0007669"/>
    <property type="project" value="UniProtKB-UniRule"/>
</dbReference>
<dbReference type="GO" id="GO:0006508">
    <property type="term" value="P:proteolysis"/>
    <property type="evidence" value="ECO:0007669"/>
    <property type="project" value="UniProtKB-KW"/>
</dbReference>
<keyword evidence="4 6" id="KW-0479">Metal-binding</keyword>
<feature type="binding site" evidence="6">
    <location>
        <position position="263"/>
    </location>
    <ligand>
        <name>a divalent metal cation</name>
        <dbReference type="ChEBI" id="CHEBI:60240"/>
        <label>1</label>
    </ligand>
</feature>
<name>A0A1G6W903_9ACTN</name>
<accession>A0A1G6W903</accession>
<dbReference type="InterPro" id="IPR036005">
    <property type="entry name" value="Creatinase/aminopeptidase-like"/>
</dbReference>
<dbReference type="InterPro" id="IPR001714">
    <property type="entry name" value="Pept_M24_MAP"/>
</dbReference>
<evidence type="ECO:0000259" key="9">
    <source>
        <dbReference type="Pfam" id="PF00557"/>
    </source>
</evidence>
<feature type="binding site" evidence="6">
    <location>
        <position position="108"/>
    </location>
    <ligand>
        <name>substrate</name>
    </ligand>
</feature>
<feature type="domain" description="Peptidase M24" evidence="9">
    <location>
        <begin position="43"/>
        <end position="270"/>
    </location>
</feature>
<comment type="subunit">
    <text evidence="6">Monomer.</text>
</comment>
<feature type="binding site" evidence="6">
    <location>
        <position position="206"/>
    </location>
    <ligand>
        <name>substrate</name>
    </ligand>
</feature>
<dbReference type="HAMAP" id="MF_01974">
    <property type="entry name" value="MetAP_1"/>
    <property type="match status" value="1"/>
</dbReference>
<dbReference type="PANTHER" id="PTHR43330">
    <property type="entry name" value="METHIONINE AMINOPEPTIDASE"/>
    <property type="match status" value="1"/>
</dbReference>
<dbReference type="InterPro" id="IPR002467">
    <property type="entry name" value="Pept_M24A_MAP1"/>
</dbReference>
<feature type="binding site" evidence="6">
    <location>
        <position position="125"/>
    </location>
    <ligand>
        <name>a divalent metal cation</name>
        <dbReference type="ChEBI" id="CHEBI:60240"/>
        <label>1</label>
    </ligand>
</feature>
<comment type="catalytic activity">
    <reaction evidence="6 7">
        <text>Release of N-terminal amino acids, preferentially methionine, from peptides and arylamides.</text>
        <dbReference type="EC" id="3.4.11.18"/>
    </reaction>
</comment>
<protein>
    <recommendedName>
        <fullName evidence="6 7">Methionine aminopeptidase</fullName>
        <shortName evidence="6">MAP</shortName>
        <shortName evidence="6">MetAP</shortName>
        <ecNumber evidence="6 7">3.4.11.18</ecNumber>
    </recommendedName>
    <alternativeName>
        <fullName evidence="6">Peptidase M</fullName>
    </alternativeName>
</protein>
<evidence type="ECO:0000256" key="1">
    <source>
        <dbReference type="ARBA" id="ARBA00002521"/>
    </source>
</evidence>
<dbReference type="SUPFAM" id="SSF55920">
    <property type="entry name" value="Creatinase/aminopeptidase"/>
    <property type="match status" value="1"/>
</dbReference>
<feature type="region of interest" description="Disordered" evidence="8">
    <location>
        <begin position="1"/>
        <end position="35"/>
    </location>
</feature>
<feature type="binding site" evidence="6">
    <location>
        <position position="199"/>
    </location>
    <ligand>
        <name>a divalent metal cation</name>
        <dbReference type="ChEBI" id="CHEBI:60240"/>
        <label>2</label>
        <note>catalytic</note>
    </ligand>
</feature>
<dbReference type="GO" id="GO:0004239">
    <property type="term" value="F:initiator methionyl aminopeptidase activity"/>
    <property type="evidence" value="ECO:0007669"/>
    <property type="project" value="UniProtKB-UniRule"/>
</dbReference>
<organism evidence="10 11">
    <name type="scientific">Nocardioides lianchengensis</name>
    <dbReference type="NCBI Taxonomy" id="1045774"/>
    <lineage>
        <taxon>Bacteria</taxon>
        <taxon>Bacillati</taxon>
        <taxon>Actinomycetota</taxon>
        <taxon>Actinomycetes</taxon>
        <taxon>Propionibacteriales</taxon>
        <taxon>Nocardioidaceae</taxon>
        <taxon>Nocardioides</taxon>
    </lineage>
</organism>
<keyword evidence="2 6" id="KW-0031">Aminopeptidase</keyword>
<dbReference type="PROSITE" id="PS00680">
    <property type="entry name" value="MAP_1"/>
    <property type="match status" value="1"/>
</dbReference>
<feature type="binding site" evidence="6">
    <location>
        <position position="136"/>
    </location>
    <ligand>
        <name>a divalent metal cation</name>
        <dbReference type="ChEBI" id="CHEBI:60240"/>
        <label>2</label>
        <note>catalytic</note>
    </ligand>
</feature>
<keyword evidence="11" id="KW-1185">Reference proteome</keyword>
<comment type="similarity">
    <text evidence="6">Belongs to the peptidase M24A family. Methionine aminopeptidase type 1 subfamily.</text>
</comment>
<evidence type="ECO:0000256" key="5">
    <source>
        <dbReference type="ARBA" id="ARBA00022801"/>
    </source>
</evidence>
<dbReference type="NCBIfam" id="TIGR00500">
    <property type="entry name" value="met_pdase_I"/>
    <property type="match status" value="1"/>
</dbReference>
<evidence type="ECO:0000256" key="7">
    <source>
        <dbReference type="RuleBase" id="RU003653"/>
    </source>
</evidence>
<reference evidence="10 11" key="1">
    <citation type="submission" date="2016-10" db="EMBL/GenBank/DDBJ databases">
        <authorList>
            <person name="de Groot N.N."/>
        </authorList>
    </citation>
    <scope>NUCLEOTIDE SEQUENCE [LARGE SCALE GENOMIC DNA]</scope>
    <source>
        <strain evidence="10 11">CGMCC 4.6858</strain>
    </source>
</reference>
<dbReference type="PRINTS" id="PR00599">
    <property type="entry name" value="MAPEPTIDASE"/>
</dbReference>
<gene>
    <name evidence="6" type="primary">map</name>
    <name evidence="10" type="ORF">SAMN05421872_109211</name>
</gene>
<dbReference type="Proteomes" id="UP000199034">
    <property type="component" value="Unassembled WGS sequence"/>
</dbReference>
<comment type="function">
    <text evidence="1 6">Removes the N-terminal methionine from nascent proteins. The N-terminal methionine is often cleaved when the second residue in the primary sequence is small and uncharged (Met-Ala-, Cys, Gly, Pro, Ser, Thr, or Val). Requires deformylation of the N(alpha)-formylated initiator methionine before it can be hydrolyzed.</text>
</comment>
<dbReference type="CDD" id="cd01086">
    <property type="entry name" value="MetAP1"/>
    <property type="match status" value="1"/>
</dbReference>
<evidence type="ECO:0000313" key="10">
    <source>
        <dbReference type="EMBL" id="SDD62301.1"/>
    </source>
</evidence>
<dbReference type="GO" id="GO:0046872">
    <property type="term" value="F:metal ion binding"/>
    <property type="evidence" value="ECO:0007669"/>
    <property type="project" value="UniProtKB-UniRule"/>
</dbReference>
<dbReference type="EC" id="3.4.11.18" evidence="6 7"/>
<evidence type="ECO:0000256" key="2">
    <source>
        <dbReference type="ARBA" id="ARBA00022438"/>
    </source>
</evidence>
<evidence type="ECO:0000256" key="6">
    <source>
        <dbReference type="HAMAP-Rule" id="MF_01974"/>
    </source>
</evidence>
<dbReference type="Pfam" id="PF00557">
    <property type="entry name" value="Peptidase_M24"/>
    <property type="match status" value="1"/>
</dbReference>
<dbReference type="EMBL" id="FMZM01000009">
    <property type="protein sequence ID" value="SDD62301.1"/>
    <property type="molecule type" value="Genomic_DNA"/>
</dbReference>
<dbReference type="STRING" id="1045774.SAMN05421872_109211"/>
<comment type="cofactor">
    <cofactor evidence="6">
        <name>Co(2+)</name>
        <dbReference type="ChEBI" id="CHEBI:48828"/>
    </cofactor>
    <cofactor evidence="6">
        <name>Zn(2+)</name>
        <dbReference type="ChEBI" id="CHEBI:29105"/>
    </cofactor>
    <cofactor evidence="6">
        <name>Mn(2+)</name>
        <dbReference type="ChEBI" id="CHEBI:29035"/>
    </cofactor>
    <cofactor evidence="6">
        <name>Fe(2+)</name>
        <dbReference type="ChEBI" id="CHEBI:29033"/>
    </cofactor>
    <text evidence="6">Binds 2 divalent metal cations per subunit. Has a high-affinity and a low affinity metal-binding site. The true nature of the physiological cofactor is under debate. The enzyme is active with cobalt, zinc, manganese or divalent iron ions. Most likely, methionine aminopeptidases function as mononuclear Fe(2+)-metalloproteases under physiological conditions, and the catalytically relevant metal-binding site has been assigned to the histidine-containing high-affinity site.</text>
</comment>
<proteinExistence type="inferred from homology"/>
<feature type="binding site" evidence="6">
    <location>
        <position position="136"/>
    </location>
    <ligand>
        <name>a divalent metal cation</name>
        <dbReference type="ChEBI" id="CHEBI:60240"/>
        <label>1</label>
    </ligand>
</feature>
<dbReference type="PANTHER" id="PTHR43330:SF16">
    <property type="entry name" value="METHIONINE AMINOPEPTIDASE 2"/>
    <property type="match status" value="1"/>
</dbReference>
<dbReference type="InterPro" id="IPR000994">
    <property type="entry name" value="Pept_M24"/>
</dbReference>
<dbReference type="GO" id="GO:0005829">
    <property type="term" value="C:cytosol"/>
    <property type="evidence" value="ECO:0007669"/>
    <property type="project" value="TreeGrafter"/>
</dbReference>
<dbReference type="Gene3D" id="3.90.230.10">
    <property type="entry name" value="Creatinase/methionine aminopeptidase superfamily"/>
    <property type="match status" value="1"/>
</dbReference>
<evidence type="ECO:0000256" key="4">
    <source>
        <dbReference type="ARBA" id="ARBA00022723"/>
    </source>
</evidence>
<feature type="binding site" evidence="6">
    <location>
        <position position="263"/>
    </location>
    <ligand>
        <name>a divalent metal cation</name>
        <dbReference type="ChEBI" id="CHEBI:60240"/>
        <label>2</label>
        <note>catalytic</note>
    </ligand>
</feature>
<evidence type="ECO:0000313" key="11">
    <source>
        <dbReference type="Proteomes" id="UP000199034"/>
    </source>
</evidence>